<dbReference type="Proteomes" id="UP001206206">
    <property type="component" value="Unassembled WGS sequence"/>
</dbReference>
<evidence type="ECO:0000256" key="9">
    <source>
        <dbReference type="ARBA" id="ARBA00048092"/>
    </source>
</evidence>
<dbReference type="PANTHER" id="PTHR48267">
    <property type="entry name" value="CUPREDOXIN SUPERFAMILY PROTEIN"/>
    <property type="match status" value="1"/>
</dbReference>
<comment type="subunit">
    <text evidence="2">Monomer.</text>
</comment>
<evidence type="ECO:0000256" key="4">
    <source>
        <dbReference type="ARBA" id="ARBA00023002"/>
    </source>
</evidence>
<comment type="caution">
    <text evidence="13">The sequence shown here is derived from an EMBL/GenBank/DDBJ whole genome shotgun (WGS) entry which is preliminary data.</text>
</comment>
<evidence type="ECO:0000256" key="6">
    <source>
        <dbReference type="ARBA" id="ARBA00041027"/>
    </source>
</evidence>
<dbReference type="PROSITE" id="PS00080">
    <property type="entry name" value="MULTICOPPER_OXIDASE2"/>
    <property type="match status" value="1"/>
</dbReference>
<evidence type="ECO:0000313" key="14">
    <source>
        <dbReference type="Proteomes" id="UP001206206"/>
    </source>
</evidence>
<dbReference type="SUPFAM" id="SSF49503">
    <property type="entry name" value="Cupredoxins"/>
    <property type="match status" value="3"/>
</dbReference>
<dbReference type="EMBL" id="JANFNH010000028">
    <property type="protein sequence ID" value="MCQ4044515.1"/>
    <property type="molecule type" value="Genomic_DNA"/>
</dbReference>
<sequence>MSAGGTPAAARRLTRRRFIGAGSAVVGVGAIAAVGWPLLQGQGRPGHLLPSQVPLPRPYQVPLPVPPVLEPARSDGTSDSYEITQHQADLHILPGLRTRAWTYGGSFPGPTIVSRSGRRTVVRHRNELPQPVVVHLHGGHTPAASDGYPVDLVMPVSGGGDPMAGMDMPGMDGMPRMSGDIAHGERSYTYPVNQRAATLWYHDHRMGFTGPGVWKGLAGFHLVHDDEEDALPLPRGERDIPLMIADRSFAADGSFRYPAIDPAMHRAGVTDAYTNGVLGDVVLVNGAPWPVLQADRVRYRLRLLNASNARDYRLELSPQPPGGAAFVQIGGDGGLLARPVRHDALELSPAERLDVVVDFSRYRPGTKVRLINRFGSGPTSEVMRFDLSPSGRPPADDSHVPDQLSELAALDPGKAAVTRTFAFQQSEKGGWTINGELYQPGRTLARPKLGTTEVWRFVSDFHHPVHLHLEHFQVVSRNDADPGPYDAGWKDTVSLRPSEAVEVVTRFTDYPGKFMLHCHNLEHEDMAMMADFVTE</sequence>
<organism evidence="13 14">
    <name type="scientific">Streptantibioticus rubrisoli</name>
    <dbReference type="NCBI Taxonomy" id="1387313"/>
    <lineage>
        <taxon>Bacteria</taxon>
        <taxon>Bacillati</taxon>
        <taxon>Actinomycetota</taxon>
        <taxon>Actinomycetes</taxon>
        <taxon>Kitasatosporales</taxon>
        <taxon>Streptomycetaceae</taxon>
        <taxon>Streptantibioticus</taxon>
    </lineage>
</organism>
<dbReference type="InterPro" id="IPR006311">
    <property type="entry name" value="TAT_signal"/>
</dbReference>
<dbReference type="InterPro" id="IPR011707">
    <property type="entry name" value="Cu-oxidase-like_N"/>
</dbReference>
<evidence type="ECO:0000256" key="3">
    <source>
        <dbReference type="ARBA" id="ARBA00022723"/>
    </source>
</evidence>
<dbReference type="RefSeq" id="WP_255930401.1">
    <property type="nucleotide sequence ID" value="NZ_JANFNH010000028.1"/>
</dbReference>
<evidence type="ECO:0000256" key="2">
    <source>
        <dbReference type="ARBA" id="ARBA00011245"/>
    </source>
</evidence>
<feature type="domain" description="Plastocyanin-like" evidence="12">
    <location>
        <begin position="92"/>
        <end position="150"/>
    </location>
</feature>
<dbReference type="PROSITE" id="PS51318">
    <property type="entry name" value="TAT"/>
    <property type="match status" value="1"/>
</dbReference>
<dbReference type="Pfam" id="PF07732">
    <property type="entry name" value="Cu-oxidase_3"/>
    <property type="match status" value="2"/>
</dbReference>
<gene>
    <name evidence="13" type="ORF">NON19_21400</name>
</gene>
<evidence type="ECO:0000259" key="11">
    <source>
        <dbReference type="Pfam" id="PF07731"/>
    </source>
</evidence>
<protein>
    <recommendedName>
        <fullName evidence="6">Multicopper oxidase CueO</fullName>
        <ecNumber evidence="5">1.16.3.4</ecNumber>
    </recommendedName>
    <alternativeName>
        <fullName evidence="7">Copper efflux oxidase</fullName>
    </alternativeName>
    <alternativeName>
        <fullName evidence="8">Cuprous oxidase</fullName>
    </alternativeName>
</protein>
<keyword evidence="10" id="KW-0472">Membrane</keyword>
<keyword evidence="10" id="KW-0812">Transmembrane</keyword>
<keyword evidence="10" id="KW-1133">Transmembrane helix</keyword>
<dbReference type="PANTHER" id="PTHR48267:SF1">
    <property type="entry name" value="BILIRUBIN OXIDASE"/>
    <property type="match status" value="1"/>
</dbReference>
<dbReference type="Gene3D" id="2.60.40.420">
    <property type="entry name" value="Cupredoxins - blue copper proteins"/>
    <property type="match status" value="3"/>
</dbReference>
<evidence type="ECO:0000313" key="13">
    <source>
        <dbReference type="EMBL" id="MCQ4044515.1"/>
    </source>
</evidence>
<name>A0ABT1PGL4_9ACTN</name>
<evidence type="ECO:0000256" key="5">
    <source>
        <dbReference type="ARBA" id="ARBA00038978"/>
    </source>
</evidence>
<accession>A0ABT1PGL4</accession>
<dbReference type="InterPro" id="IPR002355">
    <property type="entry name" value="Cu_oxidase_Cu_BS"/>
</dbReference>
<keyword evidence="3" id="KW-0479">Metal-binding</keyword>
<feature type="domain" description="Plastocyanin-like" evidence="11">
    <location>
        <begin position="425"/>
        <end position="534"/>
    </location>
</feature>
<evidence type="ECO:0000256" key="7">
    <source>
        <dbReference type="ARBA" id="ARBA00042896"/>
    </source>
</evidence>
<dbReference type="InterPro" id="IPR045087">
    <property type="entry name" value="Cu-oxidase_fam"/>
</dbReference>
<evidence type="ECO:0000259" key="12">
    <source>
        <dbReference type="Pfam" id="PF07732"/>
    </source>
</evidence>
<evidence type="ECO:0000256" key="8">
    <source>
        <dbReference type="ARBA" id="ARBA00043090"/>
    </source>
</evidence>
<dbReference type="InterPro" id="IPR011706">
    <property type="entry name" value="Cu-oxidase_C"/>
</dbReference>
<keyword evidence="14" id="KW-1185">Reference proteome</keyword>
<comment type="similarity">
    <text evidence="1">Belongs to the multicopper oxidase family.</text>
</comment>
<comment type="catalytic activity">
    <reaction evidence="9">
        <text>4 Cu(+) + O2 + 4 H(+) = 4 Cu(2+) + 2 H2O</text>
        <dbReference type="Rhea" id="RHEA:30083"/>
        <dbReference type="ChEBI" id="CHEBI:15377"/>
        <dbReference type="ChEBI" id="CHEBI:15378"/>
        <dbReference type="ChEBI" id="CHEBI:15379"/>
        <dbReference type="ChEBI" id="CHEBI:29036"/>
        <dbReference type="ChEBI" id="CHEBI:49552"/>
        <dbReference type="EC" id="1.16.3.4"/>
    </reaction>
    <physiologicalReaction direction="left-to-right" evidence="9">
        <dbReference type="Rhea" id="RHEA:30084"/>
    </physiologicalReaction>
</comment>
<feature type="domain" description="Plastocyanin-like" evidence="12">
    <location>
        <begin position="165"/>
        <end position="227"/>
    </location>
</feature>
<evidence type="ECO:0000256" key="10">
    <source>
        <dbReference type="SAM" id="Phobius"/>
    </source>
</evidence>
<evidence type="ECO:0000256" key="1">
    <source>
        <dbReference type="ARBA" id="ARBA00010609"/>
    </source>
</evidence>
<keyword evidence="4" id="KW-0560">Oxidoreductase</keyword>
<dbReference type="CDD" id="cd14448">
    <property type="entry name" value="CuRO_2_BOD_CotA_like"/>
    <property type="match status" value="1"/>
</dbReference>
<dbReference type="InterPro" id="IPR008972">
    <property type="entry name" value="Cupredoxin"/>
</dbReference>
<dbReference type="EC" id="1.16.3.4" evidence="5"/>
<dbReference type="Pfam" id="PF07731">
    <property type="entry name" value="Cu-oxidase_2"/>
    <property type="match status" value="1"/>
</dbReference>
<reference evidence="13 14" key="1">
    <citation type="submission" date="2022-06" db="EMBL/GenBank/DDBJ databases">
        <title>Draft genome sequence of type strain Streptomyces rubrisoli DSM 42083.</title>
        <authorList>
            <person name="Duangmal K."/>
            <person name="Klaysubun C."/>
        </authorList>
    </citation>
    <scope>NUCLEOTIDE SEQUENCE [LARGE SCALE GENOMIC DNA]</scope>
    <source>
        <strain evidence="13 14">DSM 42083</strain>
    </source>
</reference>
<feature type="transmembrane region" description="Helical" evidence="10">
    <location>
        <begin position="18"/>
        <end position="39"/>
    </location>
</feature>
<proteinExistence type="inferred from homology"/>